<organism evidence="3">
    <name type="scientific">marine sediment metagenome</name>
    <dbReference type="NCBI Taxonomy" id="412755"/>
    <lineage>
        <taxon>unclassified sequences</taxon>
        <taxon>metagenomes</taxon>
        <taxon>ecological metagenomes</taxon>
    </lineage>
</organism>
<dbReference type="AlphaFoldDB" id="A0A0F9IDS6"/>
<feature type="non-terminal residue" evidence="3">
    <location>
        <position position="403"/>
    </location>
</feature>
<gene>
    <name evidence="3" type="ORF">LCGC14_1593360</name>
</gene>
<accession>A0A0F9IDS6</accession>
<evidence type="ECO:0000256" key="2">
    <source>
        <dbReference type="ARBA" id="ARBA00022737"/>
    </source>
</evidence>
<dbReference type="Gene3D" id="2.130.10.10">
    <property type="entry name" value="YVTN repeat-like/Quinoprotein amine dehydrogenase"/>
    <property type="match status" value="2"/>
</dbReference>
<dbReference type="PANTHER" id="PTHR22847">
    <property type="entry name" value="WD40 REPEAT PROTEIN"/>
    <property type="match status" value="1"/>
</dbReference>
<evidence type="ECO:0008006" key="4">
    <source>
        <dbReference type="Google" id="ProtNLM"/>
    </source>
</evidence>
<keyword evidence="2" id="KW-0677">Repeat</keyword>
<dbReference type="SUPFAM" id="SSF50998">
    <property type="entry name" value="Quinoprotein alcohol dehydrogenase-like"/>
    <property type="match status" value="1"/>
</dbReference>
<dbReference type="InterPro" id="IPR011047">
    <property type="entry name" value="Quinoprotein_ADH-like_sf"/>
</dbReference>
<dbReference type="EMBL" id="LAZR01012684">
    <property type="protein sequence ID" value="KKM25597.1"/>
    <property type="molecule type" value="Genomic_DNA"/>
</dbReference>
<proteinExistence type="predicted"/>
<dbReference type="PANTHER" id="PTHR22847:SF637">
    <property type="entry name" value="WD REPEAT DOMAIN 5B"/>
    <property type="match status" value="1"/>
</dbReference>
<dbReference type="InterPro" id="IPR001680">
    <property type="entry name" value="WD40_rpt"/>
</dbReference>
<comment type="caution">
    <text evidence="3">The sequence shown here is derived from an EMBL/GenBank/DDBJ whole genome shotgun (WGS) entry which is preliminary data.</text>
</comment>
<sequence length="403" mass="44775">MKNSKKLKSFLILCLAIILLRTPLLLTGSSTTLKVQTSINLINYSNSSPTITPLWNHSLGDDQWVTALEISSDSNYIVAIYHTLNAGFAENGTIILFNNSLPEIKNLIWNYSILNSFYSVAISANGSCIVAGGGYYDKKVHFFDYLNPIPIWNYSTGGWVYDVWISDDGQFIGAASESKKVFLFNKTGYPPFWGASISGLALRVEASSNASYIAVTDNAHKLHLFNKSSSLPEWTYSFTSDMATALSMSANGDYIVTGSEGVFLFNKNSSIPIWVYNTSQYIRSVKITPDGNHIVAGGWDNRVYLFNRLDSTPIWSYETDGILGAVDITDNGEYIVAQSSDDYVYLFTNTSSTPIWSYKLDGVQTGSYDYRLDISPDGKYIVAGGIHHIYLFENEFATSWITI</sequence>
<dbReference type="Pfam" id="PF00400">
    <property type="entry name" value="WD40"/>
    <property type="match status" value="1"/>
</dbReference>
<dbReference type="SMART" id="SM00320">
    <property type="entry name" value="WD40"/>
    <property type="match status" value="6"/>
</dbReference>
<name>A0A0F9IDS6_9ZZZZ</name>
<evidence type="ECO:0000256" key="1">
    <source>
        <dbReference type="ARBA" id="ARBA00022574"/>
    </source>
</evidence>
<dbReference type="InterPro" id="IPR015943">
    <property type="entry name" value="WD40/YVTN_repeat-like_dom_sf"/>
</dbReference>
<keyword evidence="1" id="KW-0853">WD repeat</keyword>
<protein>
    <recommendedName>
        <fullName evidence="4">Bulb-type lectin domain-containing protein</fullName>
    </recommendedName>
</protein>
<reference evidence="3" key="1">
    <citation type="journal article" date="2015" name="Nature">
        <title>Complex archaea that bridge the gap between prokaryotes and eukaryotes.</title>
        <authorList>
            <person name="Spang A."/>
            <person name="Saw J.H."/>
            <person name="Jorgensen S.L."/>
            <person name="Zaremba-Niedzwiedzka K."/>
            <person name="Martijn J."/>
            <person name="Lind A.E."/>
            <person name="van Eijk R."/>
            <person name="Schleper C."/>
            <person name="Guy L."/>
            <person name="Ettema T.J."/>
        </authorList>
    </citation>
    <scope>NUCLEOTIDE SEQUENCE</scope>
</reference>
<evidence type="ECO:0000313" key="3">
    <source>
        <dbReference type="EMBL" id="KKM25597.1"/>
    </source>
</evidence>